<protein>
    <submittedName>
        <fullName evidence="1">Unnamed protein product</fullName>
    </submittedName>
</protein>
<dbReference type="AlphaFoldDB" id="A0A9W6X5I9"/>
<gene>
    <name evidence="1" type="ORF">Pfra01_000747700</name>
</gene>
<keyword evidence="2" id="KW-1185">Reference proteome</keyword>
<name>A0A9W6X5I9_9STRA</name>
<sequence>MNNNDEPVPMEIDNQTQMVKRNAPKYNNSGNSQGRKPRMNMVLEEDDQADTILMDRVTMHVADIQEQADGLQAFMDKTRVKVEETVTAASNVAQETDLCGLQSGFDSGLHAMQPEMVPGVCETPPVQAEDSDLHAMLPNLDYGVCGSPPEQEAEFQAMQPVTLVQYGSQPTSLASNVLWARLIQAQRFDGTLTPVTDVKHVEAPVSMDGYFFLATEFGEWKLLDSHDDIFGKPWFQNYNPQVNWQMEEVVITDRMQFVDIDGPSFSHNLKKGEYKQVFRVKVQLVPEVYGIPEPIFKVVGEYFKDVFPEQLPDGLRLMREFNFEVALKKPSSRVPLRLSKICGVAPSRKSAKLSSHKPVASLVFGRVGYFPGT</sequence>
<evidence type="ECO:0000313" key="2">
    <source>
        <dbReference type="Proteomes" id="UP001165121"/>
    </source>
</evidence>
<dbReference type="Proteomes" id="UP001165121">
    <property type="component" value="Unassembled WGS sequence"/>
</dbReference>
<accession>A0A9W6X5I9</accession>
<dbReference type="EMBL" id="BSXT01000660">
    <property type="protein sequence ID" value="GMF31971.1"/>
    <property type="molecule type" value="Genomic_DNA"/>
</dbReference>
<proteinExistence type="predicted"/>
<comment type="caution">
    <text evidence="1">The sequence shown here is derived from an EMBL/GenBank/DDBJ whole genome shotgun (WGS) entry which is preliminary data.</text>
</comment>
<organism evidence="1 2">
    <name type="scientific">Phytophthora fragariaefolia</name>
    <dbReference type="NCBI Taxonomy" id="1490495"/>
    <lineage>
        <taxon>Eukaryota</taxon>
        <taxon>Sar</taxon>
        <taxon>Stramenopiles</taxon>
        <taxon>Oomycota</taxon>
        <taxon>Peronosporomycetes</taxon>
        <taxon>Peronosporales</taxon>
        <taxon>Peronosporaceae</taxon>
        <taxon>Phytophthora</taxon>
    </lineage>
</organism>
<reference evidence="1" key="1">
    <citation type="submission" date="2023-04" db="EMBL/GenBank/DDBJ databases">
        <title>Phytophthora fragariaefolia NBRC 109709.</title>
        <authorList>
            <person name="Ichikawa N."/>
            <person name="Sato H."/>
            <person name="Tonouchi N."/>
        </authorList>
    </citation>
    <scope>NUCLEOTIDE SEQUENCE</scope>
    <source>
        <strain evidence="1">NBRC 109709</strain>
    </source>
</reference>
<dbReference type="OrthoDB" id="121136at2759"/>
<evidence type="ECO:0000313" key="1">
    <source>
        <dbReference type="EMBL" id="GMF31971.1"/>
    </source>
</evidence>